<comment type="subcellular location">
    <subcellularLocation>
        <location evidence="1">Nucleus</location>
    </subcellularLocation>
</comment>
<evidence type="ECO:0000259" key="5">
    <source>
        <dbReference type="Pfam" id="PF11715"/>
    </source>
</evidence>
<dbReference type="InterPro" id="IPR059141">
    <property type="entry name" value="Beta-prop_Nup120_160"/>
</dbReference>
<dbReference type="InterPro" id="IPR056548">
    <property type="entry name" value="HEAT_Nup120"/>
</dbReference>
<dbReference type="EMBL" id="JAVFHQ010000011">
    <property type="protein sequence ID" value="KAK4547405.1"/>
    <property type="molecule type" value="Genomic_DNA"/>
</dbReference>
<evidence type="ECO:0000313" key="9">
    <source>
        <dbReference type="Proteomes" id="UP001324427"/>
    </source>
</evidence>
<feature type="domain" description="Nucleoporin Nup120/160 beta-propeller" evidence="5">
    <location>
        <begin position="80"/>
        <end position="622"/>
    </location>
</feature>
<dbReference type="GO" id="GO:0017056">
    <property type="term" value="F:structural constituent of nuclear pore"/>
    <property type="evidence" value="ECO:0007669"/>
    <property type="project" value="TreeGrafter"/>
</dbReference>
<keyword evidence="9" id="KW-1185">Reference proteome</keyword>
<dbReference type="InterPro" id="IPR015943">
    <property type="entry name" value="WD40/YVTN_repeat-like_dom_sf"/>
</dbReference>
<feature type="domain" description="Nucleoporin nup120-like HEAT repeat" evidence="7">
    <location>
        <begin position="927"/>
        <end position="1131"/>
    </location>
</feature>
<accession>A0AAV9JPZ7</accession>
<reference evidence="8 9" key="1">
    <citation type="submission" date="2021-11" db="EMBL/GenBank/DDBJ databases">
        <title>Black yeast isolated from Biological Soil Crust.</title>
        <authorList>
            <person name="Kurbessoian T."/>
        </authorList>
    </citation>
    <scope>NUCLEOTIDE SEQUENCE [LARGE SCALE GENOMIC DNA]</scope>
    <source>
        <strain evidence="8 9">CCFEE 5522</strain>
    </source>
</reference>
<evidence type="ECO:0000256" key="3">
    <source>
        <dbReference type="ARBA" id="ARBA00023242"/>
    </source>
</evidence>
<dbReference type="InterPro" id="IPR001680">
    <property type="entry name" value="WD40_rpt"/>
</dbReference>
<dbReference type="Pfam" id="PF21486">
    <property type="entry name" value="NUP120_helical"/>
    <property type="match status" value="1"/>
</dbReference>
<dbReference type="SUPFAM" id="SSF50969">
    <property type="entry name" value="YVTN repeat-like/Quinoprotein amine dehydrogenase"/>
    <property type="match status" value="1"/>
</dbReference>
<dbReference type="Proteomes" id="UP001324427">
    <property type="component" value="Unassembled WGS sequence"/>
</dbReference>
<dbReference type="Pfam" id="PF23300">
    <property type="entry name" value="HEAT_Nup120"/>
    <property type="match status" value="1"/>
</dbReference>
<keyword evidence="3" id="KW-0539">Nucleus</keyword>
<protein>
    <recommendedName>
        <fullName evidence="10">Nuclear pore complex protein Nup160</fullName>
    </recommendedName>
</protein>
<proteinExistence type="predicted"/>
<gene>
    <name evidence="8" type="ORF">LTR36_001061</name>
</gene>
<dbReference type="PANTHER" id="PTHR21286:SF0">
    <property type="entry name" value="NUCLEAR PORE COMPLEX PROTEIN NUP160"/>
    <property type="match status" value="1"/>
</dbReference>
<dbReference type="PROSITE" id="PS50082">
    <property type="entry name" value="WD_REPEATS_2"/>
    <property type="match status" value="1"/>
</dbReference>
<name>A0AAV9JPZ7_9PEZI</name>
<evidence type="ECO:0000259" key="6">
    <source>
        <dbReference type="Pfam" id="PF21486"/>
    </source>
</evidence>
<evidence type="ECO:0000256" key="2">
    <source>
        <dbReference type="ARBA" id="ARBA00022448"/>
    </source>
</evidence>
<evidence type="ECO:0000256" key="4">
    <source>
        <dbReference type="PROSITE-ProRule" id="PRU00221"/>
    </source>
</evidence>
<dbReference type="PANTHER" id="PTHR21286">
    <property type="entry name" value="NUCLEAR PORE COMPLEX PROTEIN NUP160"/>
    <property type="match status" value="1"/>
</dbReference>
<keyword evidence="4" id="KW-0853">WD repeat</keyword>
<dbReference type="Pfam" id="PF11715">
    <property type="entry name" value="Beta-prop_Nup120_160"/>
    <property type="match status" value="1"/>
</dbReference>
<feature type="repeat" description="WD" evidence="4">
    <location>
        <begin position="261"/>
        <end position="302"/>
    </location>
</feature>
<dbReference type="InterPro" id="IPR048884">
    <property type="entry name" value="Nup120_helical"/>
</dbReference>
<evidence type="ECO:0000259" key="7">
    <source>
        <dbReference type="Pfam" id="PF23300"/>
    </source>
</evidence>
<keyword evidence="2" id="KW-0813">Transport</keyword>
<feature type="domain" description="Nucleoporin Nup120 helical" evidence="6">
    <location>
        <begin position="712"/>
        <end position="831"/>
    </location>
</feature>
<comment type="caution">
    <text evidence="8">The sequence shown here is derived from an EMBL/GenBank/DDBJ whole genome shotgun (WGS) entry which is preliminary data.</text>
</comment>
<organism evidence="8 9">
    <name type="scientific">Oleoguttula mirabilis</name>
    <dbReference type="NCBI Taxonomy" id="1507867"/>
    <lineage>
        <taxon>Eukaryota</taxon>
        <taxon>Fungi</taxon>
        <taxon>Dikarya</taxon>
        <taxon>Ascomycota</taxon>
        <taxon>Pezizomycotina</taxon>
        <taxon>Dothideomycetes</taxon>
        <taxon>Dothideomycetidae</taxon>
        <taxon>Mycosphaerellales</taxon>
        <taxon>Teratosphaeriaceae</taxon>
        <taxon>Oleoguttula</taxon>
    </lineage>
</organism>
<evidence type="ECO:0000313" key="8">
    <source>
        <dbReference type="EMBL" id="KAK4547405.1"/>
    </source>
</evidence>
<dbReference type="Gene3D" id="2.130.10.10">
    <property type="entry name" value="YVTN repeat-like/Quinoprotein amine dehydrogenase"/>
    <property type="match status" value="1"/>
</dbReference>
<evidence type="ECO:0000256" key="1">
    <source>
        <dbReference type="ARBA" id="ARBA00004123"/>
    </source>
</evidence>
<evidence type="ECO:0008006" key="10">
    <source>
        <dbReference type="Google" id="ProtNLM"/>
    </source>
</evidence>
<sequence>MAQPPILYREVRIAPTPASPSSVLHINTTSDSHPRIPPLLRAGSKRAFADISGLDEESYARKHLATEASVFFRGPTRSPRSFLWRVLDDRKVLEIQAVDLVKANVHAQDKDKDSDGWLTYHVSFAQPILQQGVAFAEPEEDTTEDALECYVLTESRELFTVTLRRHLLTRADVPAEFDAKTCVKKYTSSFLSVRHPYRFVAVSSLELLVSLGDGGLVRLERRVGESGGQWRETFFSEGGWSGTLTLKRMFAQHQTVRYGSLELDTTAIADMAKSPDGKYVWTVSLDHWLRAWSTKTGKIVAKMDLLNQREEHQRRQQPYVMSAEQGRLLQIVRLPSSPDSRAVVRMDEDDKYYLVVHSPKDHQFKFYDVSYTSGAVDGEGIRVQDLQSGSRLVPPVDELLNTNIWHLEQFYIQPGHQWMGTQLWIRARSGAICRNFMLTFDVLNEHGEAMDIQDIWQTAWSIVDAGPLTSEELKHCAGYPGDLDVTADGSVTPSEKWLAFLFYPGRFSTASTETALHIYRKGRGLPATSSKGIKGPEQPLEERLTTAITSKVLLRRLPNEQPDYDRYQQDIQTQWQTFYSLLSHLQTRRHDSVGLAFDAEEGLPWSICADFIAPVRACSGLELRSFNTHLLDDDDASASVDRALQHRIYPEYLSSDTQLPQYESVFLSRLLLAARELRRSLSPTVQEKLHAAAAADALLPKNNNKDDAPSGRAQAMFERCGLDAEVTDEDFDALAAGVESLGGLGSLADLSIMGLLDWVDVEGNTTRMAGRADTGLLIARYGASVTVAVARETLQHAQAILLDVLALVVFMAGGLEAEELDAEFHADDVYDSVVQRLKRVELFLWLAGHVREQVTEIPAANASQPATEIQGVVTLLEDVFIGDWEAMASSAGLEDPPLPTLLTAWAQAWLQNTKPHDAIWEGVMAHILTFLLRRKELGLATEFLPFLPTGKAAAWSLYATARFHLAVGDYAQASVAFRSAAPGCAALAGDVAAHADTAHLLSEHERGFFGKGLAVYFQHVTALFEKMRLYGYVADFAGLALQHTARAPDFARSIAALDRKKGLQDSPTLDRIDDATQEIRWLRLKEERGEILQGLFNALVLTGRVEAAFAALVQMDDVPVKLAGLRRLVEGCVGRGAAATGDVEVLLRLPLEGEMAREADRVLEGVARQQGGNSGTVGMPAWQILYALRTQRGDFRAAAAGLYEQLERLRDSAAQHTGGVLGDPEDETLTQCYVLLINTLACCGEQGAWLLAEPTMAGGVQHRLEGSKSSKRRLVTLADLRREYTAELDRRSDMVHGRFALVGGGGGEEMDVL</sequence>
<dbReference type="GO" id="GO:0005643">
    <property type="term" value="C:nuclear pore"/>
    <property type="evidence" value="ECO:0007669"/>
    <property type="project" value="TreeGrafter"/>
</dbReference>
<dbReference type="InterPro" id="IPR011044">
    <property type="entry name" value="Quino_amine_DH_bsu"/>
</dbReference>
<dbReference type="InterPro" id="IPR021717">
    <property type="entry name" value="Nucleoporin_Nup160"/>
</dbReference>